<organism evidence="3 4">
    <name type="scientific">Candidatus Accumulibacter phosphatis</name>
    <dbReference type="NCBI Taxonomy" id="327160"/>
    <lineage>
        <taxon>Bacteria</taxon>
        <taxon>Pseudomonadati</taxon>
        <taxon>Pseudomonadota</taxon>
        <taxon>Betaproteobacteria</taxon>
        <taxon>Candidatus Accumulibacter</taxon>
    </lineage>
</organism>
<dbReference type="NCBIfam" id="TIGR02595">
    <property type="entry name" value="PEP_CTERM"/>
    <property type="match status" value="1"/>
</dbReference>
<name>A0A6A7RWM0_9PROT</name>
<evidence type="ECO:0000256" key="1">
    <source>
        <dbReference type="SAM" id="SignalP"/>
    </source>
</evidence>
<feature type="signal peptide" evidence="1">
    <location>
        <begin position="1"/>
        <end position="22"/>
    </location>
</feature>
<dbReference type="Pfam" id="PF07589">
    <property type="entry name" value="PEP-CTERM"/>
    <property type="match status" value="1"/>
</dbReference>
<proteinExistence type="predicted"/>
<dbReference type="AlphaFoldDB" id="A0A6A7RWM0"/>
<gene>
    <name evidence="3" type="ORF">CRU78_15695</name>
</gene>
<dbReference type="EMBL" id="PDHS01000397">
    <property type="protein sequence ID" value="MQM31873.1"/>
    <property type="molecule type" value="Genomic_DNA"/>
</dbReference>
<accession>A0A6A7RWM0</accession>
<feature type="chain" id="PRO_5025386373" description="Ice-binding protein C-terminal domain-containing protein" evidence="1">
    <location>
        <begin position="23"/>
        <end position="252"/>
    </location>
</feature>
<sequence>MNRFARSGVFCAFCSLSAAAFGAPVALSNPGFESGLAGWTSIGDVITTPATTVTTYAPFPDGSTWTVYPFQTRMAQLTSNNGVNFNPNIADLDAFFGLPAGTITSNIPEAYNGSGIKQSFTGSAGDVLTQYYNFFSVEDSEWVFDDGTQPDDTAFAVVTDSSGLSTFALLASSQSVGLPGHTGWQTFNYTLSADDTYTIGFGVVNWRDEYFDALLFVDDGTPTVPEPGSFALLALGLGGLACLRRRNVALRS</sequence>
<dbReference type="Proteomes" id="UP000342300">
    <property type="component" value="Unassembled WGS sequence"/>
</dbReference>
<protein>
    <recommendedName>
        <fullName evidence="2">Ice-binding protein C-terminal domain-containing protein</fullName>
    </recommendedName>
</protein>
<comment type="caution">
    <text evidence="3">The sequence shown here is derived from an EMBL/GenBank/DDBJ whole genome shotgun (WGS) entry which is preliminary data.</text>
</comment>
<keyword evidence="1" id="KW-0732">Signal</keyword>
<dbReference type="InterPro" id="IPR013424">
    <property type="entry name" value="Ice-binding_C"/>
</dbReference>
<feature type="domain" description="Ice-binding protein C-terminal" evidence="2">
    <location>
        <begin position="223"/>
        <end position="246"/>
    </location>
</feature>
<evidence type="ECO:0000313" key="3">
    <source>
        <dbReference type="EMBL" id="MQM31873.1"/>
    </source>
</evidence>
<evidence type="ECO:0000259" key="2">
    <source>
        <dbReference type="Pfam" id="PF07589"/>
    </source>
</evidence>
<reference evidence="3 4" key="1">
    <citation type="submission" date="2017-09" db="EMBL/GenBank/DDBJ databases">
        <title>Metagenomic Analysis Reveals Denitrifying Candidatus Accumulibacter and Flanking Population as a Source of N2O.</title>
        <authorList>
            <person name="Gao H."/>
            <person name="Mao Y."/>
            <person name="Zhao X."/>
            <person name="Liu W.-T."/>
            <person name="Zhang T."/>
            <person name="Wells G."/>
        </authorList>
    </citation>
    <scope>NUCLEOTIDE SEQUENCE [LARGE SCALE GENOMIC DNA]</scope>
    <source>
        <strain evidence="3">CANDO_2_IC</strain>
    </source>
</reference>
<evidence type="ECO:0000313" key="4">
    <source>
        <dbReference type="Proteomes" id="UP000342300"/>
    </source>
</evidence>